<evidence type="ECO:0000256" key="6">
    <source>
        <dbReference type="ARBA" id="ARBA00022853"/>
    </source>
</evidence>
<feature type="compositionally biased region" description="Low complexity" evidence="9">
    <location>
        <begin position="366"/>
        <end position="376"/>
    </location>
</feature>
<dbReference type="Proteomes" id="UP000007264">
    <property type="component" value="Unassembled WGS sequence"/>
</dbReference>
<dbReference type="KEGG" id="csl:COCSUDRAFT_59232"/>
<proteinExistence type="predicted"/>
<feature type="region of interest" description="Disordered" evidence="9">
    <location>
        <begin position="84"/>
        <end position="112"/>
    </location>
</feature>
<evidence type="ECO:0000256" key="4">
    <source>
        <dbReference type="ARBA" id="ARBA00022679"/>
    </source>
</evidence>
<dbReference type="RefSeq" id="XP_005651259.1">
    <property type="nucleotide sequence ID" value="XM_005651202.1"/>
</dbReference>
<dbReference type="PANTHER" id="PTHR45814:SF2">
    <property type="entry name" value="HISTONE-LYSINE N-METHYLTRANSFERASE SETD1"/>
    <property type="match status" value="1"/>
</dbReference>
<dbReference type="SUPFAM" id="SSF82199">
    <property type="entry name" value="SET domain"/>
    <property type="match status" value="1"/>
</dbReference>
<feature type="region of interest" description="Disordered" evidence="9">
    <location>
        <begin position="50"/>
        <end position="70"/>
    </location>
</feature>
<dbReference type="GO" id="GO:0048188">
    <property type="term" value="C:Set1C/COMPASS complex"/>
    <property type="evidence" value="ECO:0007669"/>
    <property type="project" value="TreeGrafter"/>
</dbReference>
<evidence type="ECO:0000256" key="3">
    <source>
        <dbReference type="ARBA" id="ARBA00022603"/>
    </source>
</evidence>
<evidence type="ECO:0000256" key="2">
    <source>
        <dbReference type="ARBA" id="ARBA00012182"/>
    </source>
</evidence>
<dbReference type="GeneID" id="17044725"/>
<dbReference type="Pfam" id="PF00856">
    <property type="entry name" value="SET"/>
    <property type="match status" value="1"/>
</dbReference>
<evidence type="ECO:0000256" key="1">
    <source>
        <dbReference type="ARBA" id="ARBA00004123"/>
    </source>
</evidence>
<dbReference type="EMBL" id="AGSI01000002">
    <property type="protein sequence ID" value="EIE26715.1"/>
    <property type="molecule type" value="Genomic_DNA"/>
</dbReference>
<protein>
    <recommendedName>
        <fullName evidence="2">[histone H3]-lysine(4) N-trimethyltransferase</fullName>
        <ecNumber evidence="2">2.1.1.354</ecNumber>
    </recommendedName>
</protein>
<dbReference type="Gene3D" id="2.170.270.10">
    <property type="entry name" value="SET domain"/>
    <property type="match status" value="1"/>
</dbReference>
<feature type="domain" description="SET" evidence="10">
    <location>
        <begin position="683"/>
        <end position="798"/>
    </location>
</feature>
<dbReference type="SMART" id="SM00317">
    <property type="entry name" value="SET"/>
    <property type="match status" value="1"/>
</dbReference>
<dbReference type="AlphaFoldDB" id="I0Z7U6"/>
<feature type="compositionally biased region" description="Low complexity" evidence="9">
    <location>
        <begin position="148"/>
        <end position="168"/>
    </location>
</feature>
<feature type="region of interest" description="Disordered" evidence="9">
    <location>
        <begin position="524"/>
        <end position="618"/>
    </location>
</feature>
<keyword evidence="5" id="KW-0949">S-adenosyl-L-methionine</keyword>
<dbReference type="STRING" id="574566.I0Z7U6"/>
<reference evidence="11 12" key="1">
    <citation type="journal article" date="2012" name="Genome Biol.">
        <title>The genome of the polar eukaryotic microalga coccomyxa subellipsoidea reveals traits of cold adaptation.</title>
        <authorList>
            <person name="Blanc G."/>
            <person name="Agarkova I."/>
            <person name="Grimwood J."/>
            <person name="Kuo A."/>
            <person name="Brueggeman A."/>
            <person name="Dunigan D."/>
            <person name="Gurnon J."/>
            <person name="Ladunga I."/>
            <person name="Lindquist E."/>
            <person name="Lucas S."/>
            <person name="Pangilinan J."/>
            <person name="Proschold T."/>
            <person name="Salamov A."/>
            <person name="Schmutz J."/>
            <person name="Weeks D."/>
            <person name="Yamada T."/>
            <person name="Claverie J.M."/>
            <person name="Grigoriev I."/>
            <person name="Van Etten J."/>
            <person name="Lomsadze A."/>
            <person name="Borodovsky M."/>
        </authorList>
    </citation>
    <scope>NUCLEOTIDE SEQUENCE [LARGE SCALE GENOMIC DNA]</scope>
    <source>
        <strain evidence="11 12">C-169</strain>
    </source>
</reference>
<comment type="caution">
    <text evidence="11">The sequence shown here is derived from an EMBL/GenBank/DDBJ whole genome shotgun (WGS) entry which is preliminary data.</text>
</comment>
<dbReference type="OrthoDB" id="308383at2759"/>
<dbReference type="InterPro" id="IPR044570">
    <property type="entry name" value="Set1-like"/>
</dbReference>
<dbReference type="InterPro" id="IPR046341">
    <property type="entry name" value="SET_dom_sf"/>
</dbReference>
<evidence type="ECO:0000256" key="9">
    <source>
        <dbReference type="SAM" id="MobiDB-lite"/>
    </source>
</evidence>
<dbReference type="PANTHER" id="PTHR45814">
    <property type="entry name" value="HISTONE-LYSINE N-METHYLTRANSFERASE SETD1"/>
    <property type="match status" value="1"/>
</dbReference>
<feature type="compositionally biased region" description="Low complexity" evidence="9">
    <location>
        <begin position="279"/>
        <end position="293"/>
    </location>
</feature>
<evidence type="ECO:0000313" key="11">
    <source>
        <dbReference type="EMBL" id="EIE26715.1"/>
    </source>
</evidence>
<accession>I0Z7U6</accession>
<feature type="region of interest" description="Disordered" evidence="9">
    <location>
        <begin position="476"/>
        <end position="497"/>
    </location>
</feature>
<feature type="region of interest" description="Disordered" evidence="9">
    <location>
        <begin position="319"/>
        <end position="382"/>
    </location>
</feature>
<evidence type="ECO:0000313" key="12">
    <source>
        <dbReference type="Proteomes" id="UP000007264"/>
    </source>
</evidence>
<evidence type="ECO:0000256" key="8">
    <source>
        <dbReference type="ARBA" id="ARBA00047571"/>
    </source>
</evidence>
<evidence type="ECO:0000256" key="5">
    <source>
        <dbReference type="ARBA" id="ARBA00022691"/>
    </source>
</evidence>
<keyword evidence="12" id="KW-1185">Reference proteome</keyword>
<feature type="region of interest" description="Disordered" evidence="9">
    <location>
        <begin position="631"/>
        <end position="652"/>
    </location>
</feature>
<name>I0Z7U6_COCSC</name>
<gene>
    <name evidence="11" type="ORF">COCSUDRAFT_59232</name>
</gene>
<comment type="catalytic activity">
    <reaction evidence="8">
        <text>L-lysyl(4)-[histone H3] + 3 S-adenosyl-L-methionine = N(6),N(6),N(6)-trimethyl-L-lysyl(4)-[histone H3] + 3 S-adenosyl-L-homocysteine + 3 H(+)</text>
        <dbReference type="Rhea" id="RHEA:60260"/>
        <dbReference type="Rhea" id="RHEA-COMP:15537"/>
        <dbReference type="Rhea" id="RHEA-COMP:15547"/>
        <dbReference type="ChEBI" id="CHEBI:15378"/>
        <dbReference type="ChEBI" id="CHEBI:29969"/>
        <dbReference type="ChEBI" id="CHEBI:57856"/>
        <dbReference type="ChEBI" id="CHEBI:59789"/>
        <dbReference type="ChEBI" id="CHEBI:61961"/>
        <dbReference type="EC" id="2.1.1.354"/>
    </reaction>
</comment>
<feature type="compositionally biased region" description="Low complexity" evidence="9">
    <location>
        <begin position="483"/>
        <end position="497"/>
    </location>
</feature>
<evidence type="ECO:0000256" key="7">
    <source>
        <dbReference type="ARBA" id="ARBA00023242"/>
    </source>
</evidence>
<dbReference type="GO" id="GO:0032259">
    <property type="term" value="P:methylation"/>
    <property type="evidence" value="ECO:0007669"/>
    <property type="project" value="UniProtKB-KW"/>
</dbReference>
<feature type="region of interest" description="Disordered" evidence="9">
    <location>
        <begin position="125"/>
        <end position="168"/>
    </location>
</feature>
<dbReference type="EC" id="2.1.1.354" evidence="2"/>
<sequence>MGGEYFDVLKSMRARMACMPGPTRPSAEADEQHGAVEVPVHSAPEPFLDTAAAEALPQPVPPAHSTQPAAGTIKSGELRHRDGSQLAEHAASPSGASEMSSLSSLQEPLPGRVDDFDATLELSRRPIPAHSPKEAPQKATSKPEQSHAVADAPAADAPPASAADAAPAAASKAVSQPAQAGAIHGLGWSLKAPLGSAAAKPSLSSKQWHHVRMWSFGDGKISARRTAPKPSASAAKKARVPAVPDGATKSANGQAAAGPHKLPRQPQQHGFVPRPQQPPNNAQHPAPPMQQQQLPPPASAPGMPLSQAAQLRLPLLKIPPRSQAATSTAMRVKVPARPGAPRQGPSSVAAPAPKAGSLKALAAHVQPQPSAIQQQQDTSADEPGLMHPSWMDEGLEAAERLQLLACDEVLPETDLPLRPQPRVNLARNLGLLRPPSLLTAPSVTQKFQERLTAAMSSPDRHATAFPLGTPGAGGSAFADARHAANNGAPSGSSSAFASVSQPRRKSAWEAALEAVIEEEGLLDWHPDSAGHHAPRGTRAGSHEQESNEHGGAAATRRGGGRPRRAVRAPVGFFEEPDFSTGGDTETDSEARRPPMRRAAKSRRVGRPSKAPAQPSLPCSRVATFQDVQRWKRGLPKERKPAPASRAAPCQRKTVKKQQSGLVIIGRRSLNAHAAVIAAKKKMGRFNIRRSDISGLGVFTLEFCEAGELLMECVGEVLRRPVASMREAAAIERGINDVACYVFALDADHVVDTTSSGNIARFVNHSCSPNCVATAIDVKGARHIFLIAARQLAPGEELT</sequence>
<organism evidence="11 12">
    <name type="scientific">Coccomyxa subellipsoidea (strain C-169)</name>
    <name type="common">Green microalga</name>
    <dbReference type="NCBI Taxonomy" id="574566"/>
    <lineage>
        <taxon>Eukaryota</taxon>
        <taxon>Viridiplantae</taxon>
        <taxon>Chlorophyta</taxon>
        <taxon>core chlorophytes</taxon>
        <taxon>Trebouxiophyceae</taxon>
        <taxon>Trebouxiophyceae incertae sedis</taxon>
        <taxon>Coccomyxaceae</taxon>
        <taxon>Coccomyxa</taxon>
        <taxon>Coccomyxa subellipsoidea</taxon>
    </lineage>
</organism>
<comment type="subcellular location">
    <subcellularLocation>
        <location evidence="1">Nucleus</location>
    </subcellularLocation>
</comment>
<feature type="compositionally biased region" description="Basic residues" evidence="9">
    <location>
        <begin position="593"/>
        <end position="606"/>
    </location>
</feature>
<dbReference type="eggNOG" id="KOG1080">
    <property type="taxonomic scope" value="Eukaryota"/>
</dbReference>
<dbReference type="PROSITE" id="PS50280">
    <property type="entry name" value="SET"/>
    <property type="match status" value="1"/>
</dbReference>
<dbReference type="InterPro" id="IPR001214">
    <property type="entry name" value="SET_dom"/>
</dbReference>
<evidence type="ECO:0000259" key="10">
    <source>
        <dbReference type="PROSITE" id="PS50280"/>
    </source>
</evidence>
<feature type="compositionally biased region" description="Low complexity" evidence="9">
    <location>
        <begin position="90"/>
        <end position="111"/>
    </location>
</feature>
<keyword evidence="6" id="KW-0156">Chromatin regulator</keyword>
<keyword evidence="3" id="KW-0489">Methyltransferase</keyword>
<keyword evidence="7" id="KW-0539">Nucleus</keyword>
<dbReference type="GO" id="GO:0140999">
    <property type="term" value="F:histone H3K4 trimethyltransferase activity"/>
    <property type="evidence" value="ECO:0007669"/>
    <property type="project" value="UniProtKB-EC"/>
</dbReference>
<keyword evidence="4" id="KW-0808">Transferase</keyword>
<feature type="region of interest" description="Disordered" evidence="9">
    <location>
        <begin position="221"/>
        <end position="304"/>
    </location>
</feature>